<keyword evidence="3" id="KW-0963">Cytoplasm</keyword>
<comment type="subcellular location">
    <subcellularLocation>
        <location evidence="1">Cell junction</location>
    </subcellularLocation>
    <subcellularLocation>
        <location evidence="2">Cytoplasm</location>
    </subcellularLocation>
</comment>
<dbReference type="CDD" id="cd17204">
    <property type="entry name" value="FERM_F1_EPB41L4B"/>
    <property type="match status" value="1"/>
</dbReference>
<dbReference type="PANTHER" id="PTHR23280:SF18">
    <property type="entry name" value="BAND 4.1-LIKE PROTEIN 4B"/>
    <property type="match status" value="1"/>
</dbReference>
<dbReference type="CDD" id="cd14473">
    <property type="entry name" value="FERM_B-lobe"/>
    <property type="match status" value="1"/>
</dbReference>
<dbReference type="InterPro" id="IPR000299">
    <property type="entry name" value="FERM_domain"/>
</dbReference>
<feature type="region of interest" description="Disordered" evidence="5">
    <location>
        <begin position="180"/>
        <end position="252"/>
    </location>
</feature>
<dbReference type="PRINTS" id="PR00661">
    <property type="entry name" value="ERMFAMILY"/>
</dbReference>
<dbReference type="Pfam" id="PF09380">
    <property type="entry name" value="FERM_C"/>
    <property type="match status" value="1"/>
</dbReference>
<dbReference type="SMART" id="SM01196">
    <property type="entry name" value="FERM_C"/>
    <property type="match status" value="1"/>
</dbReference>
<dbReference type="InterPro" id="IPR019749">
    <property type="entry name" value="Band_41_domain"/>
</dbReference>
<dbReference type="AlphaFoldDB" id="A0A9B0WR29"/>
<dbReference type="InterPro" id="IPR035963">
    <property type="entry name" value="FERM_2"/>
</dbReference>
<dbReference type="Pfam" id="PF08736">
    <property type="entry name" value="FA"/>
    <property type="match status" value="1"/>
</dbReference>
<dbReference type="PANTHER" id="PTHR23280">
    <property type="entry name" value="4.1 G PROTEIN"/>
    <property type="match status" value="1"/>
</dbReference>
<dbReference type="SUPFAM" id="SSF54236">
    <property type="entry name" value="Ubiquitin-like"/>
    <property type="match status" value="1"/>
</dbReference>
<feature type="region of interest" description="Disordered" evidence="5">
    <location>
        <begin position="912"/>
        <end position="932"/>
    </location>
</feature>
<dbReference type="SMART" id="SM01195">
    <property type="entry name" value="FA"/>
    <property type="match status" value="1"/>
</dbReference>
<dbReference type="GO" id="GO:0005737">
    <property type="term" value="C:cytoplasm"/>
    <property type="evidence" value="ECO:0007669"/>
    <property type="project" value="UniProtKB-SubCell"/>
</dbReference>
<dbReference type="CDD" id="cd13186">
    <property type="entry name" value="FERM_C_NBL4_NBL5"/>
    <property type="match status" value="1"/>
</dbReference>
<dbReference type="Gene3D" id="3.10.20.90">
    <property type="entry name" value="Phosphatidylinositol 3-kinase Catalytic Subunit, Chain A, domain 1"/>
    <property type="match status" value="1"/>
</dbReference>
<dbReference type="PRINTS" id="PR00935">
    <property type="entry name" value="BAND41"/>
</dbReference>
<dbReference type="GO" id="GO:0070161">
    <property type="term" value="C:anchoring junction"/>
    <property type="evidence" value="ECO:0007669"/>
    <property type="project" value="UniProtKB-SubCell"/>
</dbReference>
<dbReference type="SMART" id="SM00295">
    <property type="entry name" value="B41"/>
    <property type="match status" value="1"/>
</dbReference>
<dbReference type="Pfam" id="PF00373">
    <property type="entry name" value="FERM_M"/>
    <property type="match status" value="1"/>
</dbReference>
<evidence type="ECO:0000259" key="6">
    <source>
        <dbReference type="PROSITE" id="PS50057"/>
    </source>
</evidence>
<dbReference type="InterPro" id="IPR000798">
    <property type="entry name" value="Ez/rad/moesin-like"/>
</dbReference>
<dbReference type="InterPro" id="IPR018980">
    <property type="entry name" value="FERM_PH-like_C"/>
</dbReference>
<feature type="domain" description="FERM" evidence="6">
    <location>
        <begin position="319"/>
        <end position="603"/>
    </location>
</feature>
<dbReference type="InterPro" id="IPR029071">
    <property type="entry name" value="Ubiquitin-like_domsf"/>
</dbReference>
<evidence type="ECO:0000256" key="5">
    <source>
        <dbReference type="SAM" id="MobiDB-lite"/>
    </source>
</evidence>
<dbReference type="CTD" id="54566"/>
<proteinExistence type="predicted"/>
<dbReference type="InterPro" id="IPR014352">
    <property type="entry name" value="FERM/acyl-CoA-bd_prot_sf"/>
</dbReference>
<dbReference type="Gene3D" id="2.30.29.30">
    <property type="entry name" value="Pleckstrin-homology domain (PH domain)/Phosphotyrosine-binding domain (PTB)"/>
    <property type="match status" value="1"/>
</dbReference>
<dbReference type="Proteomes" id="UP000504623">
    <property type="component" value="Unplaced"/>
</dbReference>
<sequence>MGISRDNWHKLCKTGGKRKPYHKKRKYELGHPAANTKIGPCSIHTVRVRGGNEKYRALRLDTLVKNCIVLIDSTPYRQWYESHYALHLGSKKGAKLTPEEEEILNKNEGRLSGVSRAQGAGNTCVLTYVYTREHTFSSGGRSGRQGAAQTQLAITRRSPEGGGRAAVPAAVAAAAAAGGAASQVGGGGCKHRKSRLGSRLSARPPPAPSATRRVGAARQEHAGALSSWPSAGARRAAREQPAARPLRPPQPTTPLVRLWTAFGSGPFAASTDHPLWKARGGCNCGIAPGGSVYPAGGGPLLTGGAAVHIPAAGAAKATLYCRVFLLDGTEVRVDLPKHAKGQDLFDQIVYHLDLVETDYFGLQFLDSAQVAHWLDHSKPIRKQMKIGPAYALHFRVKYYSSEPNNLREEFTRYLFVLQLRHDILSGKLKCPYETAVELAALCLQAELGECELPEHTPELVSEFRFIPNQTEAMEFDIFQRWKECRGKSPAQAELSYLNKAKWLEMYGVNMHVVRGKDGCEYSLGLTPTGILIFEGANKIGLFFWPKITKMDLKKSKLTIVVVEDDDQGREQEHTFVFRLDSARTCKHLWKCAIEHHAFFRLRTPGNSKSNKSDFIRLGSRFRFSGRTEYQATHGSRLRRTSTFERKPSKRYPSRRHSTFKASNPVIAAQLCPKPNPEVHNYQPQYHPNIHSSQSRWHPHSPNVSYPLPSPVLTSSDRLPFGIEENGGTPFITKAPGRHHQYHHQPQHQHHPNYGLTLTLENKEGPLRSPGASSKSLTKLSPGVPALFSDAAAHIKKLELETVKAVGPWPALHININKAEDKKVSEKTLQTPLLPSPIADHVKCNILKAQLENASRVNAQVGKEESTFININKKSSLQDANVRSPIAIHVETPQPAVEKPEIKPPRVRKLTRQYSVDEDDLPPDLAEAVGATTTTTTNTVTTTTITTTQISAPLASPKIQKVSSPQKSEGKGQSSPGAKSPSERGGPLTLEPGDLLMDFTEATPLAEPASAPHCAHSRCSPPLSLPMKEELTGVCMHPPIKTRLIKTFPADTVNPFPEPFTTGPQFTADFRESKLQYCPGQSSPLIPATALRPLTESVSTVQTLYTTRKPVSLAASAETLRQELEREKMMKRLLMTEL</sequence>
<dbReference type="SUPFAM" id="SSF47031">
    <property type="entry name" value="Second domain of FERM"/>
    <property type="match status" value="1"/>
</dbReference>
<dbReference type="InterPro" id="IPR014847">
    <property type="entry name" value="FA"/>
</dbReference>
<feature type="region of interest" description="Disordered" evidence="5">
    <location>
        <begin position="136"/>
        <end position="165"/>
    </location>
</feature>
<evidence type="ECO:0000256" key="1">
    <source>
        <dbReference type="ARBA" id="ARBA00004282"/>
    </source>
</evidence>
<dbReference type="Gene3D" id="1.10.168.20">
    <property type="entry name" value="Ribosomal protein S8e, subdomain"/>
    <property type="match status" value="1"/>
</dbReference>
<dbReference type="InterPro" id="IPR011993">
    <property type="entry name" value="PH-like_dom_sf"/>
</dbReference>
<organism evidence="7 8">
    <name type="scientific">Chrysochloris asiatica</name>
    <name type="common">Cape golden mole</name>
    <dbReference type="NCBI Taxonomy" id="185453"/>
    <lineage>
        <taxon>Eukaryota</taxon>
        <taxon>Metazoa</taxon>
        <taxon>Chordata</taxon>
        <taxon>Craniata</taxon>
        <taxon>Vertebrata</taxon>
        <taxon>Euteleostomi</taxon>
        <taxon>Mammalia</taxon>
        <taxon>Eutheria</taxon>
        <taxon>Afrotheria</taxon>
        <taxon>Chrysochloridae</taxon>
        <taxon>Chrysochlorinae</taxon>
        <taxon>Chrysochloris</taxon>
    </lineage>
</organism>
<dbReference type="PROSITE" id="PS50057">
    <property type="entry name" value="FERM_3"/>
    <property type="match status" value="1"/>
</dbReference>
<feature type="compositionally biased region" description="Polar residues" evidence="5">
    <location>
        <begin position="960"/>
        <end position="976"/>
    </location>
</feature>
<dbReference type="Pfam" id="PF09379">
    <property type="entry name" value="FERM_N"/>
    <property type="match status" value="1"/>
</dbReference>
<dbReference type="GO" id="GO:0031032">
    <property type="term" value="P:actomyosin structure organization"/>
    <property type="evidence" value="ECO:0007669"/>
    <property type="project" value="TreeGrafter"/>
</dbReference>
<evidence type="ECO:0000313" key="7">
    <source>
        <dbReference type="Proteomes" id="UP000504623"/>
    </source>
</evidence>
<accession>A0A9B0WR29</accession>
<dbReference type="GO" id="GO:0005886">
    <property type="term" value="C:plasma membrane"/>
    <property type="evidence" value="ECO:0007669"/>
    <property type="project" value="UniProtKB-ARBA"/>
</dbReference>
<feature type="compositionally biased region" description="Low complexity" evidence="5">
    <location>
        <begin position="231"/>
        <end position="245"/>
    </location>
</feature>
<dbReference type="InterPro" id="IPR042563">
    <property type="entry name" value="Ribosomal_protein_eS8_euk"/>
</dbReference>
<dbReference type="FunFam" id="2.30.29.30:FF:000002">
    <property type="entry name" value="Band 4.1-like protein 5 isoform 1"/>
    <property type="match status" value="1"/>
</dbReference>
<name>A0A9B0WR29_CHRAS</name>
<dbReference type="InterPro" id="IPR030698">
    <property type="entry name" value="EHM2_FERM_F1"/>
</dbReference>
<evidence type="ECO:0000256" key="3">
    <source>
        <dbReference type="ARBA" id="ARBA00022490"/>
    </source>
</evidence>
<dbReference type="RefSeq" id="XP_006864796.1">
    <property type="nucleotide sequence ID" value="XM_006864734.1"/>
</dbReference>
<gene>
    <name evidence="8" type="primary">EPB41L4B</name>
</gene>
<feature type="region of interest" description="Disordered" evidence="5">
    <location>
        <begin position="634"/>
        <end position="658"/>
    </location>
</feature>
<evidence type="ECO:0000256" key="2">
    <source>
        <dbReference type="ARBA" id="ARBA00004496"/>
    </source>
</evidence>
<keyword evidence="7" id="KW-1185">Reference proteome</keyword>
<dbReference type="GO" id="GO:0005856">
    <property type="term" value="C:cytoskeleton"/>
    <property type="evidence" value="ECO:0007669"/>
    <property type="project" value="TreeGrafter"/>
</dbReference>
<keyword evidence="4" id="KW-0965">Cell junction</keyword>
<dbReference type="SUPFAM" id="SSF50729">
    <property type="entry name" value="PH domain-like"/>
    <property type="match status" value="1"/>
</dbReference>
<feature type="region of interest" description="Disordered" evidence="5">
    <location>
        <begin position="950"/>
        <end position="993"/>
    </location>
</feature>
<evidence type="ECO:0000256" key="4">
    <source>
        <dbReference type="ARBA" id="ARBA00022949"/>
    </source>
</evidence>
<dbReference type="OrthoDB" id="6235974at2759"/>
<dbReference type="InterPro" id="IPR019747">
    <property type="entry name" value="FERM_CS"/>
</dbReference>
<dbReference type="InterPro" id="IPR022309">
    <property type="entry name" value="Ribosomal_Se8/biogenesis_NSA2"/>
</dbReference>
<reference evidence="8" key="1">
    <citation type="submission" date="2025-08" db="UniProtKB">
        <authorList>
            <consortium name="RefSeq"/>
        </authorList>
    </citation>
    <scope>IDENTIFICATION</scope>
    <source>
        <tissue evidence="8">Spleen</tissue>
    </source>
</reference>
<dbReference type="Pfam" id="PF01201">
    <property type="entry name" value="Ribosomal_S8e"/>
    <property type="match status" value="1"/>
</dbReference>
<dbReference type="Gene3D" id="1.20.80.10">
    <property type="match status" value="1"/>
</dbReference>
<dbReference type="GO" id="GO:0008092">
    <property type="term" value="F:cytoskeletal protein binding"/>
    <property type="evidence" value="ECO:0007669"/>
    <property type="project" value="InterPro"/>
</dbReference>
<protein>
    <submittedName>
        <fullName evidence="8">Band 4.1-like protein 4B</fullName>
    </submittedName>
</protein>
<dbReference type="Gene3D" id="3.10.290.70">
    <property type="match status" value="1"/>
</dbReference>
<dbReference type="GeneID" id="102829198"/>
<dbReference type="InterPro" id="IPR018979">
    <property type="entry name" value="FERM_N"/>
</dbReference>
<evidence type="ECO:0000313" key="8">
    <source>
        <dbReference type="RefSeq" id="XP_006864796.1"/>
    </source>
</evidence>
<dbReference type="InterPro" id="IPR019748">
    <property type="entry name" value="FERM_central"/>
</dbReference>
<dbReference type="FunFam" id="1.20.80.10:FF:000003">
    <property type="entry name" value="Tyrosine-protein phosphatase non-receptor type 4"/>
    <property type="match status" value="1"/>
</dbReference>
<dbReference type="FunFam" id="3.10.20.90:FF:000024">
    <property type="entry name" value="Erythrocyte membrane protein band 4.1-like 5"/>
    <property type="match status" value="1"/>
</dbReference>
<dbReference type="PROSITE" id="PS00661">
    <property type="entry name" value="FERM_2"/>
    <property type="match status" value="1"/>
</dbReference>
<feature type="compositionally biased region" description="Basic residues" evidence="5">
    <location>
        <begin position="647"/>
        <end position="658"/>
    </location>
</feature>